<evidence type="ECO:0000256" key="3">
    <source>
        <dbReference type="ARBA" id="ARBA00022679"/>
    </source>
</evidence>
<dbReference type="SUPFAM" id="SSF46767">
    <property type="entry name" value="Methylated DNA-protein cysteine methyltransferase, C-terminal domain"/>
    <property type="match status" value="1"/>
</dbReference>
<evidence type="ECO:0000256" key="2">
    <source>
        <dbReference type="ARBA" id="ARBA00022603"/>
    </source>
</evidence>
<gene>
    <name evidence="9" type="ORF">NYG85_06830</name>
</gene>
<keyword evidence="3" id="KW-0808">Transferase</keyword>
<dbReference type="NCBIfam" id="TIGR00589">
    <property type="entry name" value="ogt"/>
    <property type="match status" value="1"/>
</dbReference>
<dbReference type="InterPro" id="IPR008332">
    <property type="entry name" value="MethylG_MeTrfase_N"/>
</dbReference>
<comment type="catalytic activity">
    <reaction evidence="1">
        <text>a 4-O-methyl-thymidine in DNA + L-cysteinyl-[protein] = a thymidine in DNA + S-methyl-L-cysteinyl-[protein]</text>
        <dbReference type="Rhea" id="RHEA:53428"/>
        <dbReference type="Rhea" id="RHEA-COMP:10131"/>
        <dbReference type="Rhea" id="RHEA-COMP:10132"/>
        <dbReference type="Rhea" id="RHEA-COMP:13555"/>
        <dbReference type="Rhea" id="RHEA-COMP:13556"/>
        <dbReference type="ChEBI" id="CHEBI:29950"/>
        <dbReference type="ChEBI" id="CHEBI:82612"/>
        <dbReference type="ChEBI" id="CHEBI:137386"/>
        <dbReference type="ChEBI" id="CHEBI:137387"/>
        <dbReference type="EC" id="2.1.1.63"/>
    </reaction>
</comment>
<dbReference type="InterPro" id="IPR036217">
    <property type="entry name" value="MethylDNA_cys_MeTrfase_DNAb"/>
</dbReference>
<dbReference type="Proteomes" id="UP001173801">
    <property type="component" value="Unassembled WGS sequence"/>
</dbReference>
<dbReference type="InterPro" id="IPR036631">
    <property type="entry name" value="MGMT_N_sf"/>
</dbReference>
<name>A0ABT7HQG2_9BACT</name>
<evidence type="ECO:0000259" key="8">
    <source>
        <dbReference type="Pfam" id="PF02870"/>
    </source>
</evidence>
<evidence type="ECO:0000256" key="6">
    <source>
        <dbReference type="ARBA" id="ARBA00049348"/>
    </source>
</evidence>
<dbReference type="RefSeq" id="WP_284937737.1">
    <property type="nucleotide sequence ID" value="NZ_JANURM010000007.1"/>
</dbReference>
<sequence>MPKTSEFLDICYFKSPICVLEILATKDAVCEINFVKDYQKVAVKNEILNLCLAELDAYFNGTLQNFRTPVRLYGTLFMQKIYAQLLKIPYATTITYKELAQNAGFKNAFRAAGTANAKNKIPIIIPCHRVVSVCGLGGYSGFGGVKTKQFLLNLEKSFLNQNS</sequence>
<dbReference type="PANTHER" id="PTHR10815">
    <property type="entry name" value="METHYLATED-DNA--PROTEIN-CYSTEINE METHYLTRANSFERASE"/>
    <property type="match status" value="1"/>
</dbReference>
<evidence type="ECO:0000313" key="9">
    <source>
        <dbReference type="EMBL" id="MDL0089079.1"/>
    </source>
</evidence>
<protein>
    <submittedName>
        <fullName evidence="9">Methylated-DNA--[protein]-cysteine S-methyltransferase</fullName>
    </submittedName>
</protein>
<dbReference type="EMBL" id="JANURM010000007">
    <property type="protein sequence ID" value="MDL0089079.1"/>
    <property type="molecule type" value="Genomic_DNA"/>
</dbReference>
<evidence type="ECO:0000256" key="1">
    <source>
        <dbReference type="ARBA" id="ARBA00001286"/>
    </source>
</evidence>
<dbReference type="Gene3D" id="3.30.160.70">
    <property type="entry name" value="Methylated DNA-protein cysteine methyltransferase domain"/>
    <property type="match status" value="1"/>
</dbReference>
<keyword evidence="4" id="KW-0227">DNA damage</keyword>
<keyword evidence="2" id="KW-0489">Methyltransferase</keyword>
<dbReference type="Pfam" id="PF02870">
    <property type="entry name" value="Methyltransf_1N"/>
    <property type="match status" value="1"/>
</dbReference>
<reference evidence="9" key="1">
    <citation type="submission" date="2022-08" db="EMBL/GenBank/DDBJ databases">
        <authorList>
            <person name="Wang H."/>
        </authorList>
    </citation>
    <scope>NUCLEOTIDE SEQUENCE</scope>
    <source>
        <strain evidence="9">PS10</strain>
    </source>
</reference>
<comment type="caution">
    <text evidence="9">The sequence shown here is derived from an EMBL/GenBank/DDBJ whole genome shotgun (WGS) entry which is preliminary data.</text>
</comment>
<accession>A0ABT7HQG2</accession>
<organism evidence="9 10">
    <name type="scientific">Campylobacter gastrosuis</name>
    <dbReference type="NCBI Taxonomy" id="2974576"/>
    <lineage>
        <taxon>Bacteria</taxon>
        <taxon>Pseudomonadati</taxon>
        <taxon>Campylobacterota</taxon>
        <taxon>Epsilonproteobacteria</taxon>
        <taxon>Campylobacterales</taxon>
        <taxon>Campylobacteraceae</taxon>
        <taxon>Campylobacter</taxon>
    </lineage>
</organism>
<dbReference type="PROSITE" id="PS00374">
    <property type="entry name" value="MGMT"/>
    <property type="match status" value="1"/>
</dbReference>
<evidence type="ECO:0000259" key="7">
    <source>
        <dbReference type="Pfam" id="PF01035"/>
    </source>
</evidence>
<dbReference type="InterPro" id="IPR036388">
    <property type="entry name" value="WH-like_DNA-bd_sf"/>
</dbReference>
<evidence type="ECO:0000256" key="5">
    <source>
        <dbReference type="ARBA" id="ARBA00023204"/>
    </source>
</evidence>
<dbReference type="PANTHER" id="PTHR10815:SF13">
    <property type="entry name" value="METHYLATED-DNA--PROTEIN-CYSTEINE METHYLTRANSFERASE"/>
    <property type="match status" value="1"/>
</dbReference>
<keyword evidence="10" id="KW-1185">Reference proteome</keyword>
<dbReference type="CDD" id="cd06445">
    <property type="entry name" value="ATase"/>
    <property type="match status" value="1"/>
</dbReference>
<dbReference type="InterPro" id="IPR014048">
    <property type="entry name" value="MethylDNA_cys_MeTrfase_DNA-bd"/>
</dbReference>
<dbReference type="Gene3D" id="1.10.10.10">
    <property type="entry name" value="Winged helix-like DNA-binding domain superfamily/Winged helix DNA-binding domain"/>
    <property type="match status" value="1"/>
</dbReference>
<dbReference type="SUPFAM" id="SSF53155">
    <property type="entry name" value="Methylated DNA-protein cysteine methyltransferase domain"/>
    <property type="match status" value="1"/>
</dbReference>
<feature type="domain" description="Methylguanine DNA methyltransferase ribonuclease-like" evidence="8">
    <location>
        <begin position="12"/>
        <end position="72"/>
    </location>
</feature>
<dbReference type="Pfam" id="PF01035">
    <property type="entry name" value="DNA_binding_1"/>
    <property type="match status" value="1"/>
</dbReference>
<reference evidence="9" key="2">
    <citation type="journal article" date="2023" name="Microorganisms">
        <title>Isolation and Genomic Characteristics of Cat-Borne Campylobacter felis sp. nov. and Sheep-Borne Campylobacter ovis sp. nov.</title>
        <authorList>
            <person name="Wang H."/>
            <person name="Li Y."/>
            <person name="Gu Y."/>
            <person name="Zhou G."/>
            <person name="Chen X."/>
            <person name="Zhang X."/>
            <person name="Shao Z."/>
            <person name="Zhang J."/>
            <person name="Zhang M."/>
        </authorList>
    </citation>
    <scope>NUCLEOTIDE SEQUENCE</scope>
    <source>
        <strain evidence="9">PS10</strain>
    </source>
</reference>
<evidence type="ECO:0000256" key="4">
    <source>
        <dbReference type="ARBA" id="ARBA00022763"/>
    </source>
</evidence>
<evidence type="ECO:0000313" key="10">
    <source>
        <dbReference type="Proteomes" id="UP001173801"/>
    </source>
</evidence>
<proteinExistence type="predicted"/>
<comment type="catalytic activity">
    <reaction evidence="6">
        <text>a 6-O-methyl-2'-deoxyguanosine in DNA + L-cysteinyl-[protein] = S-methyl-L-cysteinyl-[protein] + a 2'-deoxyguanosine in DNA</text>
        <dbReference type="Rhea" id="RHEA:24000"/>
        <dbReference type="Rhea" id="RHEA-COMP:10131"/>
        <dbReference type="Rhea" id="RHEA-COMP:10132"/>
        <dbReference type="Rhea" id="RHEA-COMP:11367"/>
        <dbReference type="Rhea" id="RHEA-COMP:11368"/>
        <dbReference type="ChEBI" id="CHEBI:29950"/>
        <dbReference type="ChEBI" id="CHEBI:82612"/>
        <dbReference type="ChEBI" id="CHEBI:85445"/>
        <dbReference type="ChEBI" id="CHEBI:85448"/>
        <dbReference type="EC" id="2.1.1.63"/>
    </reaction>
</comment>
<feature type="domain" description="Methylated-DNA-[protein]-cysteine S-methyltransferase DNA binding" evidence="7">
    <location>
        <begin position="77"/>
        <end position="156"/>
    </location>
</feature>
<dbReference type="InterPro" id="IPR001497">
    <property type="entry name" value="MethylDNA_cys_MeTrfase_AS"/>
</dbReference>
<keyword evidence="5" id="KW-0234">DNA repair</keyword>